<dbReference type="Gene3D" id="3.30.1370.220">
    <property type="match status" value="1"/>
</dbReference>
<name>A0A1Y4L8G5_9FIRM</name>
<sequence length="358" mass="39078">MKLPSITIAFQTAGIAAIERSQKGTVALLLRGSEEAAKTYTIYDATDIPEGLSADNKAYISRALIGYTKPPQKVLVRVGASTEDDLTEGLAYLATQKFDYMAGPPDTSSEEAQAVATWIKNQRDNNHAIYKAVLPDTGADHECIINMTTDDCDLGDDAHTKLNAAQMCSRIAGLIAGTPMKISCTYAPLPELADCARLTREEGDAAIAAGKFILIHDGQKVKVGRGINSFVTTIDGKGTAFQKIKIVECMHMMEQDIRQTAEDSYIGKYPNSYDNKCLLMTAIDGYLEQLYNDDLIAEGWTVEINLEKTRAYLKSIGVDVSAMIDDEIRRADTGDKVFIKISVTILDAIEEIDIEANI</sequence>
<reference evidence="5" key="1">
    <citation type="submission" date="2017-04" db="EMBL/GenBank/DDBJ databases">
        <title>Function of individual gut microbiota members based on whole genome sequencing of pure cultures obtained from chicken caecum.</title>
        <authorList>
            <person name="Medvecky M."/>
            <person name="Cejkova D."/>
            <person name="Polansky O."/>
            <person name="Karasova D."/>
            <person name="Kubasova T."/>
            <person name="Cizek A."/>
            <person name="Rychlik I."/>
        </authorList>
    </citation>
    <scope>NUCLEOTIDE SEQUENCE [LARGE SCALE GENOMIC DNA]</scope>
    <source>
        <strain evidence="5">An180</strain>
    </source>
</reference>
<feature type="domain" description="Tail sheath protein subtilisin-like" evidence="2">
    <location>
        <begin position="79"/>
        <end position="229"/>
    </location>
</feature>
<dbReference type="Proteomes" id="UP000195897">
    <property type="component" value="Unassembled WGS sequence"/>
</dbReference>
<organism evidence="4 5">
    <name type="scientific">Butyricicoccus pullicaecorum</name>
    <dbReference type="NCBI Taxonomy" id="501571"/>
    <lineage>
        <taxon>Bacteria</taxon>
        <taxon>Bacillati</taxon>
        <taxon>Bacillota</taxon>
        <taxon>Clostridia</taxon>
        <taxon>Eubacteriales</taxon>
        <taxon>Butyricicoccaceae</taxon>
        <taxon>Butyricicoccus</taxon>
    </lineage>
</organism>
<dbReference type="RefSeq" id="WP_087374684.1">
    <property type="nucleotide sequence ID" value="NZ_NFKK01000025.1"/>
</dbReference>
<dbReference type="Pfam" id="PF04984">
    <property type="entry name" value="Phage_sheath_1"/>
    <property type="match status" value="1"/>
</dbReference>
<dbReference type="Pfam" id="PF17482">
    <property type="entry name" value="Phage_sheath_1C"/>
    <property type="match status" value="1"/>
</dbReference>
<dbReference type="InterPro" id="IPR020287">
    <property type="entry name" value="Tail_sheath_C"/>
</dbReference>
<protein>
    <recommendedName>
        <fullName evidence="6">Phage tail sheath protein</fullName>
    </recommendedName>
</protein>
<evidence type="ECO:0000313" key="4">
    <source>
        <dbReference type="EMBL" id="OUP51081.1"/>
    </source>
</evidence>
<dbReference type="AlphaFoldDB" id="A0A1Y4L8G5"/>
<dbReference type="EMBL" id="NFKK01000025">
    <property type="protein sequence ID" value="OUP51081.1"/>
    <property type="molecule type" value="Genomic_DNA"/>
</dbReference>
<evidence type="ECO:0008006" key="6">
    <source>
        <dbReference type="Google" id="ProtNLM"/>
    </source>
</evidence>
<accession>A0A1Y4L8G5</accession>
<evidence type="ECO:0000256" key="1">
    <source>
        <dbReference type="ARBA" id="ARBA00008005"/>
    </source>
</evidence>
<proteinExistence type="inferred from homology"/>
<evidence type="ECO:0000259" key="3">
    <source>
        <dbReference type="Pfam" id="PF17482"/>
    </source>
</evidence>
<dbReference type="Gene3D" id="3.40.50.11790">
    <property type="match status" value="1"/>
</dbReference>
<dbReference type="InterPro" id="IPR035089">
    <property type="entry name" value="Phage_sheath_subtilisin"/>
</dbReference>
<evidence type="ECO:0000259" key="2">
    <source>
        <dbReference type="Pfam" id="PF04984"/>
    </source>
</evidence>
<gene>
    <name evidence="4" type="ORF">B5F17_13570</name>
</gene>
<evidence type="ECO:0000313" key="5">
    <source>
        <dbReference type="Proteomes" id="UP000195897"/>
    </source>
</evidence>
<comment type="similarity">
    <text evidence="1">Belongs to the myoviridae tail sheath protein family.</text>
</comment>
<comment type="caution">
    <text evidence="4">The sequence shown here is derived from an EMBL/GenBank/DDBJ whole genome shotgun (WGS) entry which is preliminary data.</text>
</comment>
<feature type="domain" description="Tail sheath protein C-terminal" evidence="3">
    <location>
        <begin position="238"/>
        <end position="357"/>
    </location>
</feature>